<gene>
    <name evidence="2" type="ORF">EHT25_20640</name>
</gene>
<dbReference type="Proteomes" id="UP000271925">
    <property type="component" value="Unassembled WGS sequence"/>
</dbReference>
<evidence type="ECO:0000313" key="3">
    <source>
        <dbReference type="Proteomes" id="UP000271925"/>
    </source>
</evidence>
<protein>
    <submittedName>
        <fullName evidence="2">Uncharacterized protein</fullName>
    </submittedName>
</protein>
<evidence type="ECO:0000313" key="2">
    <source>
        <dbReference type="EMBL" id="RRB02848.1"/>
    </source>
</evidence>
<dbReference type="RefSeq" id="WP_124877011.1">
    <property type="nucleotide sequence ID" value="NZ_RQJO01000009.1"/>
</dbReference>
<sequence length="139" mass="16559">MKDENEAIRNQIEQKLMHYKTYIPSFTLKELYTVIPASETVLNEEIYWYLVENEYFSIGKLRGDSLKERLLSVDWRRNPTTLFQSIPPAPAPSESSKTMAKLTQRERRLLNVLGAIWAFILIFFLYWLWKHVPFTLFKP</sequence>
<accession>A0A3P1BP73</accession>
<feature type="transmembrane region" description="Helical" evidence="1">
    <location>
        <begin position="109"/>
        <end position="129"/>
    </location>
</feature>
<evidence type="ECO:0000256" key="1">
    <source>
        <dbReference type="SAM" id="Phobius"/>
    </source>
</evidence>
<name>A0A3P1BP73_9BACT</name>
<keyword evidence="3" id="KW-1185">Reference proteome</keyword>
<comment type="caution">
    <text evidence="2">The sequence shown here is derived from an EMBL/GenBank/DDBJ whole genome shotgun (WGS) entry which is preliminary data.</text>
</comment>
<keyword evidence="1" id="KW-0472">Membrane</keyword>
<organism evidence="2 3">
    <name type="scientific">Larkinella rosea</name>
    <dbReference type="NCBI Taxonomy" id="2025312"/>
    <lineage>
        <taxon>Bacteria</taxon>
        <taxon>Pseudomonadati</taxon>
        <taxon>Bacteroidota</taxon>
        <taxon>Cytophagia</taxon>
        <taxon>Cytophagales</taxon>
        <taxon>Spirosomataceae</taxon>
        <taxon>Larkinella</taxon>
    </lineage>
</organism>
<reference evidence="2 3" key="1">
    <citation type="submission" date="2018-11" db="EMBL/GenBank/DDBJ databases">
        <authorList>
            <person name="Zhou Z."/>
            <person name="Wang G."/>
        </authorList>
    </citation>
    <scope>NUCLEOTIDE SEQUENCE [LARGE SCALE GENOMIC DNA]</scope>
    <source>
        <strain evidence="2 3">KCTC52004</strain>
    </source>
</reference>
<proteinExistence type="predicted"/>
<keyword evidence="1" id="KW-0812">Transmembrane</keyword>
<dbReference type="AlphaFoldDB" id="A0A3P1BP73"/>
<keyword evidence="1" id="KW-1133">Transmembrane helix</keyword>
<dbReference type="EMBL" id="RQJO01000009">
    <property type="protein sequence ID" value="RRB02848.1"/>
    <property type="molecule type" value="Genomic_DNA"/>
</dbReference>